<evidence type="ECO:0000313" key="2">
    <source>
        <dbReference type="EMBL" id="KEO61816.1"/>
    </source>
</evidence>
<dbReference type="RefSeq" id="WP_038127621.1">
    <property type="nucleotide sequence ID" value="NZ_AUNB01000001.1"/>
</dbReference>
<feature type="compositionally biased region" description="Basic and acidic residues" evidence="1">
    <location>
        <begin position="33"/>
        <end position="46"/>
    </location>
</feature>
<evidence type="ECO:0000256" key="1">
    <source>
        <dbReference type="SAM" id="MobiDB-lite"/>
    </source>
</evidence>
<protein>
    <submittedName>
        <fullName evidence="2">Uncharacterized protein</fullName>
    </submittedName>
</protein>
<dbReference type="Proteomes" id="UP000027471">
    <property type="component" value="Unassembled WGS sequence"/>
</dbReference>
<dbReference type="OrthoDB" id="9965725at2"/>
<comment type="caution">
    <text evidence="2">The sequence shown here is derived from an EMBL/GenBank/DDBJ whole genome shotgun (WGS) entry which is preliminary data.</text>
</comment>
<dbReference type="STRING" id="1353528.DT23_02235"/>
<proteinExistence type="predicted"/>
<dbReference type="eggNOG" id="ENOG5032J21">
    <property type="taxonomic scope" value="Bacteria"/>
</dbReference>
<evidence type="ECO:0000313" key="3">
    <source>
        <dbReference type="Proteomes" id="UP000027471"/>
    </source>
</evidence>
<name>A0A074JVU4_9RHOB</name>
<dbReference type="EMBL" id="AUNB01000001">
    <property type="protein sequence ID" value="KEO61816.1"/>
    <property type="molecule type" value="Genomic_DNA"/>
</dbReference>
<sequence>MTRSKAILDVFETSAAKRPASLHDKTAAAARQITDDARDERDEQSARLKARRLARDAGVQSSDDVHEAS</sequence>
<accession>A0A074JVU4</accession>
<organism evidence="2 3">
    <name type="scientific">Thioclava indica</name>
    <dbReference type="NCBI Taxonomy" id="1353528"/>
    <lineage>
        <taxon>Bacteria</taxon>
        <taxon>Pseudomonadati</taxon>
        <taxon>Pseudomonadota</taxon>
        <taxon>Alphaproteobacteria</taxon>
        <taxon>Rhodobacterales</taxon>
        <taxon>Paracoccaceae</taxon>
        <taxon>Thioclava</taxon>
    </lineage>
</organism>
<dbReference type="AlphaFoldDB" id="A0A074JVU4"/>
<keyword evidence="3" id="KW-1185">Reference proteome</keyword>
<feature type="region of interest" description="Disordered" evidence="1">
    <location>
        <begin position="18"/>
        <end position="69"/>
    </location>
</feature>
<reference evidence="2 3" key="1">
    <citation type="journal article" date="2015" name="Antonie Van Leeuwenhoek">
        <title>Thioclava indica sp. nov., isolated from surface seawater of the Indian Ocean.</title>
        <authorList>
            <person name="Liu Y."/>
            <person name="Lai Q."/>
            <person name="Du J."/>
            <person name="Xu H."/>
            <person name="Jiang L."/>
            <person name="Shao Z."/>
        </authorList>
    </citation>
    <scope>NUCLEOTIDE SEQUENCE [LARGE SCALE GENOMIC DNA]</scope>
    <source>
        <strain evidence="2 3">DT23-4</strain>
    </source>
</reference>
<gene>
    <name evidence="2" type="ORF">DT23_02235</name>
</gene>